<proteinExistence type="predicted"/>
<keyword evidence="2" id="KW-1185">Reference proteome</keyword>
<protein>
    <submittedName>
        <fullName evidence="1">Uncharacterized protein</fullName>
    </submittedName>
</protein>
<sequence length="296" mass="33719">MGNLTTTPANKNTQLVMFCDFCSVRGPTQALPYDAAPQNPLPAKANWGTWTNSSWQRMKAIGRQEMAYSKLARARSNCYKDGGYDGNAYEGSHNRNGHYTYRSQIGIGNFSSRAKTFDHIPYKYCCENCPYDVHKRSFGDIHNIASFNNSISNVAHLLWLLNRFEDESFYGETQDKHEDMKIFQGPGTRSRARKLEEENEEMVAFLRSTFKITRGRHWNGENEEQRCTKTFLMSIKRVKKAKGTSLEYLEDSISNGEEGMNPIAGGRVHLPSTVRSWQGSMKCYLPPTVGSPYRCL</sequence>
<dbReference type="Proteomes" id="UP001060085">
    <property type="component" value="Linkage Group LG07"/>
</dbReference>
<name>A0ACB9ZZX4_CATRO</name>
<accession>A0ACB9ZZX4</accession>
<dbReference type="EMBL" id="CM044707">
    <property type="protein sequence ID" value="KAI5653856.1"/>
    <property type="molecule type" value="Genomic_DNA"/>
</dbReference>
<evidence type="ECO:0000313" key="1">
    <source>
        <dbReference type="EMBL" id="KAI5653856.1"/>
    </source>
</evidence>
<reference evidence="2" key="1">
    <citation type="journal article" date="2023" name="Nat. Plants">
        <title>Single-cell RNA sequencing provides a high-resolution roadmap for understanding the multicellular compartmentation of specialized metabolism.</title>
        <authorList>
            <person name="Sun S."/>
            <person name="Shen X."/>
            <person name="Li Y."/>
            <person name="Li Y."/>
            <person name="Wang S."/>
            <person name="Li R."/>
            <person name="Zhang H."/>
            <person name="Shen G."/>
            <person name="Guo B."/>
            <person name="Wei J."/>
            <person name="Xu J."/>
            <person name="St-Pierre B."/>
            <person name="Chen S."/>
            <person name="Sun C."/>
        </authorList>
    </citation>
    <scope>NUCLEOTIDE SEQUENCE [LARGE SCALE GENOMIC DNA]</scope>
</reference>
<evidence type="ECO:0000313" key="2">
    <source>
        <dbReference type="Proteomes" id="UP001060085"/>
    </source>
</evidence>
<gene>
    <name evidence="1" type="ORF">M9H77_31043</name>
</gene>
<organism evidence="1 2">
    <name type="scientific">Catharanthus roseus</name>
    <name type="common">Madagascar periwinkle</name>
    <name type="synonym">Vinca rosea</name>
    <dbReference type="NCBI Taxonomy" id="4058"/>
    <lineage>
        <taxon>Eukaryota</taxon>
        <taxon>Viridiplantae</taxon>
        <taxon>Streptophyta</taxon>
        <taxon>Embryophyta</taxon>
        <taxon>Tracheophyta</taxon>
        <taxon>Spermatophyta</taxon>
        <taxon>Magnoliopsida</taxon>
        <taxon>eudicotyledons</taxon>
        <taxon>Gunneridae</taxon>
        <taxon>Pentapetalae</taxon>
        <taxon>asterids</taxon>
        <taxon>lamiids</taxon>
        <taxon>Gentianales</taxon>
        <taxon>Apocynaceae</taxon>
        <taxon>Rauvolfioideae</taxon>
        <taxon>Vinceae</taxon>
        <taxon>Catharanthinae</taxon>
        <taxon>Catharanthus</taxon>
    </lineage>
</organism>
<comment type="caution">
    <text evidence="1">The sequence shown here is derived from an EMBL/GenBank/DDBJ whole genome shotgun (WGS) entry which is preliminary data.</text>
</comment>